<dbReference type="AlphaFoldDB" id="A0A0R0KYK5"/>
<keyword evidence="3" id="KW-1185">Reference proteome</keyword>
<protein>
    <submittedName>
        <fullName evidence="1 2">Uncharacterized protein</fullName>
    </submittedName>
</protein>
<reference evidence="1 2" key="1">
    <citation type="journal article" date="2010" name="Nature">
        <title>Genome sequence of the palaeopolyploid soybean.</title>
        <authorList>
            <person name="Schmutz J."/>
            <person name="Cannon S.B."/>
            <person name="Schlueter J."/>
            <person name="Ma J."/>
            <person name="Mitros T."/>
            <person name="Nelson W."/>
            <person name="Hyten D.L."/>
            <person name="Song Q."/>
            <person name="Thelen J.J."/>
            <person name="Cheng J."/>
            <person name="Xu D."/>
            <person name="Hellsten U."/>
            <person name="May G.D."/>
            <person name="Yu Y."/>
            <person name="Sakurai T."/>
            <person name="Umezawa T."/>
            <person name="Bhattacharyya M.K."/>
            <person name="Sandhu D."/>
            <person name="Valliyodan B."/>
            <person name="Lindquist E."/>
            <person name="Peto M."/>
            <person name="Grant D."/>
            <person name="Shu S."/>
            <person name="Goodstein D."/>
            <person name="Barry K."/>
            <person name="Futrell-Griggs M."/>
            <person name="Abernathy B."/>
            <person name="Du J."/>
            <person name="Tian Z."/>
            <person name="Zhu L."/>
            <person name="Gill N."/>
            <person name="Joshi T."/>
            <person name="Libault M."/>
            <person name="Sethuraman A."/>
            <person name="Zhang X.-C."/>
            <person name="Shinozaki K."/>
            <person name="Nguyen H.T."/>
            <person name="Wing R.A."/>
            <person name="Cregan P."/>
            <person name="Specht J."/>
            <person name="Grimwood J."/>
            <person name="Rokhsar D."/>
            <person name="Stacey G."/>
            <person name="Shoemaker R.C."/>
            <person name="Jackson S.A."/>
        </authorList>
    </citation>
    <scope>NUCLEOTIDE SEQUENCE</scope>
    <source>
        <strain evidence="2">cv. Williams 82</strain>
        <tissue evidence="1">Callus</tissue>
    </source>
</reference>
<gene>
    <name evidence="1" type="ORF">GLYMA_02G175100</name>
</gene>
<reference evidence="2" key="2">
    <citation type="submission" date="2018-02" db="UniProtKB">
        <authorList>
            <consortium name="EnsemblPlants"/>
        </authorList>
    </citation>
    <scope>IDENTIFICATION</scope>
    <source>
        <strain evidence="2">Williams 82</strain>
    </source>
</reference>
<dbReference type="Gramene" id="KRH71882">
    <property type="protein sequence ID" value="KRH71882"/>
    <property type="gene ID" value="GLYMA_02G175100"/>
</dbReference>
<evidence type="ECO:0000313" key="2">
    <source>
        <dbReference type="EnsemblPlants" id="KRH71882"/>
    </source>
</evidence>
<dbReference type="PANTHER" id="PTHR31704">
    <property type="entry name" value="MYB/SANT-LIKE DNA-BINDING DOMAIN PROTEIN-RELATED"/>
    <property type="match status" value="1"/>
</dbReference>
<evidence type="ECO:0000313" key="1">
    <source>
        <dbReference type="EMBL" id="KRH71882.1"/>
    </source>
</evidence>
<reference evidence="1" key="3">
    <citation type="submission" date="2018-07" db="EMBL/GenBank/DDBJ databases">
        <title>WGS assembly of Glycine max.</title>
        <authorList>
            <person name="Schmutz J."/>
            <person name="Cannon S."/>
            <person name="Schlueter J."/>
            <person name="Ma J."/>
            <person name="Mitros T."/>
            <person name="Nelson W."/>
            <person name="Hyten D."/>
            <person name="Song Q."/>
            <person name="Thelen J."/>
            <person name="Cheng J."/>
            <person name="Xu D."/>
            <person name="Hellsten U."/>
            <person name="May G."/>
            <person name="Yu Y."/>
            <person name="Sakurai T."/>
            <person name="Umezawa T."/>
            <person name="Bhattacharyya M."/>
            <person name="Sandhu D."/>
            <person name="Valliyodan B."/>
            <person name="Lindquist E."/>
            <person name="Peto M."/>
            <person name="Grant D."/>
            <person name="Shu S."/>
            <person name="Goodstein D."/>
            <person name="Barry K."/>
            <person name="Futrell-Griggs M."/>
            <person name="Abernathy B."/>
            <person name="Du J."/>
            <person name="Tian Z."/>
            <person name="Zhu L."/>
            <person name="Gill N."/>
            <person name="Joshi T."/>
            <person name="Libault M."/>
            <person name="Sethuraman A."/>
            <person name="Zhang X."/>
            <person name="Shinozaki K."/>
            <person name="Nguyen H."/>
            <person name="Wing R."/>
            <person name="Cregan P."/>
            <person name="Specht J."/>
            <person name="Grimwood J."/>
            <person name="Rokhsar D."/>
            <person name="Stacey G."/>
            <person name="Shoemaker R."/>
            <person name="Jackson S."/>
        </authorList>
    </citation>
    <scope>NUCLEOTIDE SEQUENCE</scope>
    <source>
        <tissue evidence="1">Callus</tissue>
    </source>
</reference>
<name>A0A0R0KYK5_SOYBN</name>
<dbReference type="PANTHER" id="PTHR31704:SF49">
    <property type="entry name" value="MYB_SANT-LIKE DOMAIN-CONTAINING PROTEIN"/>
    <property type="match status" value="1"/>
</dbReference>
<accession>A0A0R0KYK5</accession>
<evidence type="ECO:0000313" key="3">
    <source>
        <dbReference type="Proteomes" id="UP000008827"/>
    </source>
</evidence>
<sequence length="273" mass="30868">MEILGQSLSIGTISTEKEKAYWDRKVTEGFIIECLEQVSKGKRHDTSFTKNGKDNGEYGINYLVKKLVLDGIMPKLLLIEVMNGRRKTIGMCYINENPLYGKFRIKGLPFAHKLIELFKDVVANGEFQWAPSSGILPVSVEVDMNDGYHPSLEGIGLDLEEGSSDSEDASVGAIDAFEGIHMNDSQGTISQGIVSQKRKGINHTKNASIQEVINELKTLPELQKNLLFHTQYCNLRMLKPTREMFIVMRGLYMQRMHWLRDAVKNPLLFKVTN</sequence>
<dbReference type="EMBL" id="CM000835">
    <property type="protein sequence ID" value="KRH71882.1"/>
    <property type="molecule type" value="Genomic_DNA"/>
</dbReference>
<organism evidence="1">
    <name type="scientific">Glycine max</name>
    <name type="common">Soybean</name>
    <name type="synonym">Glycine hispida</name>
    <dbReference type="NCBI Taxonomy" id="3847"/>
    <lineage>
        <taxon>Eukaryota</taxon>
        <taxon>Viridiplantae</taxon>
        <taxon>Streptophyta</taxon>
        <taxon>Embryophyta</taxon>
        <taxon>Tracheophyta</taxon>
        <taxon>Spermatophyta</taxon>
        <taxon>Magnoliopsida</taxon>
        <taxon>eudicotyledons</taxon>
        <taxon>Gunneridae</taxon>
        <taxon>Pentapetalae</taxon>
        <taxon>rosids</taxon>
        <taxon>fabids</taxon>
        <taxon>Fabales</taxon>
        <taxon>Fabaceae</taxon>
        <taxon>Papilionoideae</taxon>
        <taxon>50 kb inversion clade</taxon>
        <taxon>NPAAA clade</taxon>
        <taxon>indigoferoid/millettioid clade</taxon>
        <taxon>Phaseoleae</taxon>
        <taxon>Glycine</taxon>
        <taxon>Glycine subgen. Soja</taxon>
    </lineage>
</organism>
<dbReference type="InParanoid" id="A0A0R0KYK5"/>
<proteinExistence type="predicted"/>
<dbReference type="STRING" id="3847.A0A0R0KYK5"/>
<dbReference type="Proteomes" id="UP000008827">
    <property type="component" value="Chromosome 2"/>
</dbReference>
<dbReference type="EnsemblPlants" id="KRH71882">
    <property type="protein sequence ID" value="KRH71882"/>
    <property type="gene ID" value="GLYMA_02G175100"/>
</dbReference>